<keyword evidence="4" id="KW-0804">Transcription</keyword>
<gene>
    <name evidence="6" type="ORF">FM038_002115</name>
</gene>
<dbReference type="Gene3D" id="1.10.10.10">
    <property type="entry name" value="Winged helix-like DNA-binding domain superfamily/Winged helix DNA-binding domain"/>
    <property type="match status" value="1"/>
</dbReference>
<evidence type="ECO:0000256" key="4">
    <source>
        <dbReference type="ARBA" id="ARBA00023163"/>
    </source>
</evidence>
<sequence>MNHSDLKIIQGCDLNLLLSLVILIEEQSVSKSADRLDISQPAMSQNLKKIRALFNTPLFVKHGQGIKATEHAIALLPKLREWLQMSSQLILQQPFDPAETHGVIRIAFMDDLTQQMIPMMLDKIMKEAPNVELEFVHKPRDLFTMLESGELDLAAGGTEAPPANIYGRRLNQDQYCAAFAKTHPLAKIKNPSLTQIFSYETAEYSSSNLVEGQINLMVQAHNLTRKVSFVSNSIMVMMHGLMAGKHVGFIPERALQYELWKDKFVGASIAPLPPLESTLYWHARVHRDPLIQWFKDHCLNIVSSLKDDGTLMQPQK</sequence>
<dbReference type="InterPro" id="IPR005119">
    <property type="entry name" value="LysR_subst-bd"/>
</dbReference>
<accession>A0ABX6V3F7</accession>
<evidence type="ECO:0000256" key="2">
    <source>
        <dbReference type="ARBA" id="ARBA00023015"/>
    </source>
</evidence>
<dbReference type="SUPFAM" id="SSF46785">
    <property type="entry name" value="Winged helix' DNA-binding domain"/>
    <property type="match status" value="1"/>
</dbReference>
<dbReference type="CDD" id="cd08417">
    <property type="entry name" value="PBP2_Nitroaromatics_like"/>
    <property type="match status" value="1"/>
</dbReference>
<evidence type="ECO:0000256" key="1">
    <source>
        <dbReference type="ARBA" id="ARBA00009437"/>
    </source>
</evidence>
<evidence type="ECO:0000256" key="3">
    <source>
        <dbReference type="ARBA" id="ARBA00023125"/>
    </source>
</evidence>
<dbReference type="EMBL" id="CP045503">
    <property type="protein sequence ID" value="QPG56347.1"/>
    <property type="molecule type" value="Genomic_DNA"/>
</dbReference>
<feature type="domain" description="HTH lysR-type" evidence="5">
    <location>
        <begin position="13"/>
        <end position="69"/>
    </location>
</feature>
<comment type="similarity">
    <text evidence="1">Belongs to the LysR transcriptional regulatory family.</text>
</comment>
<keyword evidence="3" id="KW-0238">DNA-binding</keyword>
<proteinExistence type="inferred from homology"/>
<dbReference type="InterPro" id="IPR037402">
    <property type="entry name" value="YidZ_PBP2"/>
</dbReference>
<organism evidence="6 7">
    <name type="scientific">Shewanella eurypsychrophilus</name>
    <dbReference type="NCBI Taxonomy" id="2593656"/>
    <lineage>
        <taxon>Bacteria</taxon>
        <taxon>Pseudomonadati</taxon>
        <taxon>Pseudomonadota</taxon>
        <taxon>Gammaproteobacteria</taxon>
        <taxon>Alteromonadales</taxon>
        <taxon>Shewanellaceae</taxon>
        <taxon>Shewanella</taxon>
    </lineage>
</organism>
<dbReference type="InterPro" id="IPR036390">
    <property type="entry name" value="WH_DNA-bd_sf"/>
</dbReference>
<dbReference type="InterPro" id="IPR000847">
    <property type="entry name" value="LysR_HTH_N"/>
</dbReference>
<dbReference type="PANTHER" id="PTHR30118">
    <property type="entry name" value="HTH-TYPE TRANSCRIPTIONAL REGULATOR LEUO-RELATED"/>
    <property type="match status" value="1"/>
</dbReference>
<dbReference type="Pfam" id="PF03466">
    <property type="entry name" value="LysR_substrate"/>
    <property type="match status" value="1"/>
</dbReference>
<dbReference type="Proteomes" id="UP000316416">
    <property type="component" value="Chromosome"/>
</dbReference>
<dbReference type="RefSeq" id="WP_142871734.1">
    <property type="nucleotide sequence ID" value="NZ_CP045503.2"/>
</dbReference>
<dbReference type="Pfam" id="PF00126">
    <property type="entry name" value="HTH_1"/>
    <property type="match status" value="1"/>
</dbReference>
<dbReference type="PROSITE" id="PS50931">
    <property type="entry name" value="HTH_LYSR"/>
    <property type="match status" value="1"/>
</dbReference>
<keyword evidence="2" id="KW-0805">Transcription regulation</keyword>
<evidence type="ECO:0000259" key="5">
    <source>
        <dbReference type="PROSITE" id="PS50931"/>
    </source>
</evidence>
<reference evidence="6" key="1">
    <citation type="submission" date="2021-07" db="EMBL/GenBank/DDBJ databases">
        <title>Shewanella sp. YLB-07 whole genome sequence.</title>
        <authorList>
            <person name="Yu L."/>
        </authorList>
    </citation>
    <scope>NUCLEOTIDE SEQUENCE</scope>
    <source>
        <strain evidence="6">YLB-08</strain>
    </source>
</reference>
<dbReference type="InterPro" id="IPR036388">
    <property type="entry name" value="WH-like_DNA-bd_sf"/>
</dbReference>
<evidence type="ECO:0000313" key="7">
    <source>
        <dbReference type="Proteomes" id="UP000316416"/>
    </source>
</evidence>
<keyword evidence="7" id="KW-1185">Reference proteome</keyword>
<dbReference type="PANTHER" id="PTHR30118:SF15">
    <property type="entry name" value="TRANSCRIPTIONAL REGULATORY PROTEIN"/>
    <property type="match status" value="1"/>
</dbReference>
<evidence type="ECO:0000313" key="6">
    <source>
        <dbReference type="EMBL" id="QPG56347.1"/>
    </source>
</evidence>
<dbReference type="Gene3D" id="3.40.190.10">
    <property type="entry name" value="Periplasmic binding protein-like II"/>
    <property type="match status" value="2"/>
</dbReference>
<name>A0ABX6V3F7_9GAMM</name>
<dbReference type="InterPro" id="IPR050389">
    <property type="entry name" value="LysR-type_TF"/>
</dbReference>
<dbReference type="SUPFAM" id="SSF53850">
    <property type="entry name" value="Periplasmic binding protein-like II"/>
    <property type="match status" value="1"/>
</dbReference>
<protein>
    <submittedName>
        <fullName evidence="6">LysR family transcriptional regulator</fullName>
    </submittedName>
</protein>